<keyword evidence="3" id="KW-1185">Reference proteome</keyword>
<evidence type="ECO:0000313" key="3">
    <source>
        <dbReference type="Proteomes" id="UP000663193"/>
    </source>
</evidence>
<dbReference type="OrthoDB" id="5342184at2759"/>
<feature type="signal peptide" evidence="1">
    <location>
        <begin position="1"/>
        <end position="21"/>
    </location>
</feature>
<accession>A0A7U2I3J5</accession>
<evidence type="ECO:0008006" key="4">
    <source>
        <dbReference type="Google" id="ProtNLM"/>
    </source>
</evidence>
<evidence type="ECO:0000256" key="1">
    <source>
        <dbReference type="SAM" id="SignalP"/>
    </source>
</evidence>
<dbReference type="Proteomes" id="UP000663193">
    <property type="component" value="Chromosome 8"/>
</dbReference>
<proteinExistence type="predicted"/>
<dbReference type="AlphaFoldDB" id="A0A7U2I3J5"/>
<evidence type="ECO:0000313" key="2">
    <source>
        <dbReference type="EMBL" id="QRC98067.1"/>
    </source>
</evidence>
<feature type="chain" id="PRO_5030589142" description="Spherulation-specific family 4" evidence="1">
    <location>
        <begin position="22"/>
        <end position="271"/>
    </location>
</feature>
<dbReference type="VEuPathDB" id="FungiDB:JI435_041780"/>
<dbReference type="PANTHER" id="PTHR35040">
    <property type="match status" value="1"/>
</dbReference>
<reference evidence="3" key="1">
    <citation type="journal article" date="2021" name="BMC Genomics">
        <title>Chromosome-level genome assembly and manually-curated proteome of model necrotroph Parastagonospora nodorum Sn15 reveals a genome-wide trove of candidate effector homologs, and redundancy of virulence-related functions within an accessory chromosome.</title>
        <authorList>
            <person name="Bertazzoni S."/>
            <person name="Jones D.A.B."/>
            <person name="Phan H.T."/>
            <person name="Tan K.-C."/>
            <person name="Hane J.K."/>
        </authorList>
    </citation>
    <scope>NUCLEOTIDE SEQUENCE [LARGE SCALE GENOMIC DNA]</scope>
    <source>
        <strain evidence="3">SN15 / ATCC MYA-4574 / FGSC 10173)</strain>
    </source>
</reference>
<protein>
    <recommendedName>
        <fullName evidence="4">Spherulation-specific family 4</fullName>
    </recommendedName>
</protein>
<name>A0A7U2I3J5_PHANO</name>
<dbReference type="Pfam" id="PF12138">
    <property type="entry name" value="Spherulin4"/>
    <property type="match status" value="1"/>
</dbReference>
<sequence>MLPALTSMSILLPLYIYPTPGAWDPLYAAAQAHRNVDFTVILNPCSGPCLGSLPDQVYLDEVPKLRLHPNIRTLGYVATHYTDKPIESVLAEIDIYSRWPKIANETGFRVDGIFLDETPSTYSTDEYEYLKVAAQAVRNGTTFKDRFIAQNPGLMPSEILNSHAVYQESYLNLTDITVVFEESFDRWLDKDTLDPLQSHNIRRSKLAVILHGLPNLTKNVLDFMIDQVEETADWLFLTDVQEKDEYYHSFSPIFEAMVKSVDGAERRRTRN</sequence>
<dbReference type="InterPro" id="IPR021986">
    <property type="entry name" value="Spherulin4"/>
</dbReference>
<organism evidence="2 3">
    <name type="scientific">Phaeosphaeria nodorum (strain SN15 / ATCC MYA-4574 / FGSC 10173)</name>
    <name type="common">Glume blotch fungus</name>
    <name type="synonym">Parastagonospora nodorum</name>
    <dbReference type="NCBI Taxonomy" id="321614"/>
    <lineage>
        <taxon>Eukaryota</taxon>
        <taxon>Fungi</taxon>
        <taxon>Dikarya</taxon>
        <taxon>Ascomycota</taxon>
        <taxon>Pezizomycotina</taxon>
        <taxon>Dothideomycetes</taxon>
        <taxon>Pleosporomycetidae</taxon>
        <taxon>Pleosporales</taxon>
        <taxon>Pleosporineae</taxon>
        <taxon>Phaeosphaeriaceae</taxon>
        <taxon>Parastagonospora</taxon>
    </lineage>
</organism>
<gene>
    <name evidence="2" type="ORF">JI435_041780</name>
</gene>
<keyword evidence="1" id="KW-0732">Signal</keyword>
<dbReference type="EMBL" id="CP069030">
    <property type="protein sequence ID" value="QRC98067.1"/>
    <property type="molecule type" value="Genomic_DNA"/>
</dbReference>
<dbReference type="PANTHER" id="PTHR35040:SF7">
    <property type="entry name" value="FIBRONECTIN TYPE-III DOMAIN-CONTAINING PROTEIN-RELATED"/>
    <property type="match status" value="1"/>
</dbReference>